<dbReference type="AlphaFoldDB" id="A0AAP3BAG9"/>
<evidence type="ECO:0000313" key="2">
    <source>
        <dbReference type="Proteomes" id="UP001209344"/>
    </source>
</evidence>
<comment type="caution">
    <text evidence="1">The sequence shown here is derived from an EMBL/GenBank/DDBJ whole genome shotgun (WGS) entry which is preliminary data.</text>
</comment>
<dbReference type="Proteomes" id="UP001209344">
    <property type="component" value="Unassembled WGS sequence"/>
</dbReference>
<dbReference type="SUPFAM" id="SSF82171">
    <property type="entry name" value="DPP6 N-terminal domain-like"/>
    <property type="match status" value="1"/>
</dbReference>
<evidence type="ECO:0000313" key="1">
    <source>
        <dbReference type="EMBL" id="MCW4127526.1"/>
    </source>
</evidence>
<name>A0AAP3BAG9_9BACT</name>
<dbReference type="Gene3D" id="2.130.10.10">
    <property type="entry name" value="YVTN repeat-like/Quinoprotein amine dehydrogenase"/>
    <property type="match status" value="1"/>
</dbReference>
<sequence length="415" mass="48724">MNKIESYVYKKVKNNYLLKNSLRNIYQGFFDLLPNYDSKFSSSLLVREGYYFGFHDLDPFSRDTQKVLCNRLLIPLRMPTPQDALEIGYLDGKDFSDWHCLAKTHAWNYHKGCRLQWTKDERIVYNDSENGQLCAKVIDMKGNMIQKLNYPIDTVSYDGKLATNFSYGRLEQNMPGYGYCVSDADAVLSEGITEKTGLYLIDMERNTRKMLLSIQQISEFEHEPSMDDKMHFVTHTEFSYDNRYVAFLHRWYKGVSRHTRLMVYDLQENQLMASPTTGMVSHYAWNHLNGIVAYCRVEDVDSHIYFSSPEMKEWKRCAYPVLNSDGHQHFIDDDWFLVDTYPDKWRHVRLYKVNRVTDEIVLLADAKSPKCFVSPSEHKHWKCDLHPRCSADGKWICFDSVHTGKRSLCIMPSLQ</sequence>
<reference evidence="1" key="1">
    <citation type="submission" date="2022-11" db="EMBL/GenBank/DDBJ databases">
        <title>Genomic repertoires linked with pathogenic potency of arthritogenic Prevotella copri isolated from the gut of rheumatoid arthritis patients.</title>
        <authorList>
            <person name="Nii T."/>
            <person name="Maeda Y."/>
            <person name="Motooka D."/>
            <person name="Naito M."/>
            <person name="Matsumoto Y."/>
            <person name="Ogawa T."/>
            <person name="Oguro-Igashira E."/>
            <person name="Kishikawa T."/>
            <person name="Yamashita M."/>
            <person name="Koizumi S."/>
            <person name="Kurakawa T."/>
            <person name="Okumura R."/>
            <person name="Kayama H."/>
            <person name="Murakami M."/>
            <person name="Sakaguchi T."/>
            <person name="Das B."/>
            <person name="Nakamura S."/>
            <person name="Okada Y."/>
            <person name="Kumanogoh A."/>
            <person name="Takeda K."/>
        </authorList>
    </citation>
    <scope>NUCLEOTIDE SEQUENCE</scope>
    <source>
        <strain evidence="1">F3-75</strain>
    </source>
</reference>
<organism evidence="1 2">
    <name type="scientific">Segatella copri</name>
    <dbReference type="NCBI Taxonomy" id="165179"/>
    <lineage>
        <taxon>Bacteria</taxon>
        <taxon>Pseudomonadati</taxon>
        <taxon>Bacteroidota</taxon>
        <taxon>Bacteroidia</taxon>
        <taxon>Bacteroidales</taxon>
        <taxon>Prevotellaceae</taxon>
        <taxon>Segatella</taxon>
    </lineage>
</organism>
<proteinExistence type="predicted"/>
<protein>
    <submittedName>
        <fullName evidence="1">Uncharacterized protein</fullName>
    </submittedName>
</protein>
<gene>
    <name evidence="1" type="ORF">ONT16_04470</name>
</gene>
<dbReference type="InterPro" id="IPR015943">
    <property type="entry name" value="WD40/YVTN_repeat-like_dom_sf"/>
</dbReference>
<dbReference type="RefSeq" id="WP_264965545.1">
    <property type="nucleotide sequence ID" value="NZ_JAPDVK010000001.1"/>
</dbReference>
<dbReference type="EMBL" id="JAPDVK010000001">
    <property type="protein sequence ID" value="MCW4127526.1"/>
    <property type="molecule type" value="Genomic_DNA"/>
</dbReference>
<accession>A0AAP3BAG9</accession>